<keyword evidence="3" id="KW-1185">Reference proteome</keyword>
<keyword evidence="1" id="KW-1133">Transmembrane helix</keyword>
<evidence type="ECO:0000313" key="3">
    <source>
        <dbReference type="Proteomes" id="UP000254209"/>
    </source>
</evidence>
<dbReference type="RefSeq" id="WP_034295371.1">
    <property type="nucleotide sequence ID" value="NZ_CP091519.2"/>
</dbReference>
<feature type="transmembrane region" description="Helical" evidence="1">
    <location>
        <begin position="12"/>
        <end position="45"/>
    </location>
</feature>
<feature type="transmembrane region" description="Helical" evidence="1">
    <location>
        <begin position="147"/>
        <end position="166"/>
    </location>
</feature>
<protein>
    <submittedName>
        <fullName evidence="2">Uncharacterized protein</fullName>
    </submittedName>
</protein>
<keyword evidence="1" id="KW-0812">Transmembrane</keyword>
<organism evidence="2 3">
    <name type="scientific">Alysiella crassa</name>
    <dbReference type="NCBI Taxonomy" id="153491"/>
    <lineage>
        <taxon>Bacteria</taxon>
        <taxon>Pseudomonadati</taxon>
        <taxon>Pseudomonadota</taxon>
        <taxon>Betaproteobacteria</taxon>
        <taxon>Neisseriales</taxon>
        <taxon>Neisseriaceae</taxon>
        <taxon>Alysiella</taxon>
    </lineage>
</organism>
<dbReference type="STRING" id="1120980.GCA_000745955_02408"/>
<feature type="transmembrane region" description="Helical" evidence="1">
    <location>
        <begin position="97"/>
        <end position="114"/>
    </location>
</feature>
<dbReference type="EMBL" id="UFSO01000002">
    <property type="protein sequence ID" value="SSY71218.1"/>
    <property type="molecule type" value="Genomic_DNA"/>
</dbReference>
<dbReference type="AlphaFoldDB" id="A0A376BNH5"/>
<dbReference type="Proteomes" id="UP000254209">
    <property type="component" value="Unassembled WGS sequence"/>
</dbReference>
<proteinExistence type="predicted"/>
<evidence type="ECO:0000256" key="1">
    <source>
        <dbReference type="SAM" id="Phobius"/>
    </source>
</evidence>
<name>A0A376BNH5_9NEIS</name>
<reference evidence="2 3" key="1">
    <citation type="submission" date="2018-06" db="EMBL/GenBank/DDBJ databases">
        <authorList>
            <consortium name="Pathogen Informatics"/>
            <person name="Doyle S."/>
        </authorList>
    </citation>
    <scope>NUCLEOTIDE SEQUENCE [LARGE SCALE GENOMIC DNA]</scope>
    <source>
        <strain evidence="2 3">NCTC10283</strain>
    </source>
</reference>
<feature type="transmembrane region" description="Helical" evidence="1">
    <location>
        <begin position="65"/>
        <end position="90"/>
    </location>
</feature>
<evidence type="ECO:0000313" key="2">
    <source>
        <dbReference type="EMBL" id="SSY71218.1"/>
    </source>
</evidence>
<keyword evidence="1" id="KW-0472">Membrane</keyword>
<accession>A0A376BNH5</accession>
<sequence length="175" mass="19326">MRYPYVRLVLAYPATIAVLAGLIPTVLFAIICLPMFLFFCFGIVVRSETLMSLELWNFVKLCLSLLLAVFLLFVPMGVVSGIICSFLTVLFRLKRSVISVIMLGIVGGLALWFIDSTGVSLFDGSVYRTKTLSWHNTNTARASSGTVLTMMLYMTALVASISVLFLPSEVDFEES</sequence>
<gene>
    <name evidence="2" type="ORF">NCTC10283_01358</name>
</gene>